<evidence type="ECO:0000313" key="10">
    <source>
        <dbReference type="EMBL" id="MCF2653301.1"/>
    </source>
</evidence>
<dbReference type="InterPro" id="IPR001764">
    <property type="entry name" value="Glyco_hydro_3_N"/>
</dbReference>
<evidence type="ECO:0000256" key="6">
    <source>
        <dbReference type="ARBA" id="ARBA00023295"/>
    </source>
</evidence>
<evidence type="ECO:0000256" key="5">
    <source>
        <dbReference type="ARBA" id="ARBA00022801"/>
    </source>
</evidence>
<evidence type="ECO:0000256" key="3">
    <source>
        <dbReference type="ARBA" id="ARBA00012744"/>
    </source>
</evidence>
<reference evidence="10 11" key="1">
    <citation type="submission" date="2020-12" db="EMBL/GenBank/DDBJ databases">
        <title>Whole genome sequences of gut porcine anaerobes.</title>
        <authorList>
            <person name="Kubasova T."/>
            <person name="Jahodarova E."/>
            <person name="Rychlik I."/>
        </authorList>
    </citation>
    <scope>NUCLEOTIDE SEQUENCE [LARGE SCALE GENOMIC DNA]</scope>
    <source>
        <strain evidence="10 11">An867</strain>
    </source>
</reference>
<name>A0ABS9CQ71_9FIRM</name>
<keyword evidence="4" id="KW-0732">Signal</keyword>
<dbReference type="EMBL" id="JAFBIT010000004">
    <property type="protein sequence ID" value="MCF2653301.1"/>
    <property type="molecule type" value="Genomic_DNA"/>
</dbReference>
<organism evidence="10 11">
    <name type="scientific">Anaeromassilibacillus senegalensis</name>
    <dbReference type="NCBI Taxonomy" id="1673717"/>
    <lineage>
        <taxon>Bacteria</taxon>
        <taxon>Bacillati</taxon>
        <taxon>Bacillota</taxon>
        <taxon>Clostridia</taxon>
        <taxon>Eubacteriales</taxon>
        <taxon>Acutalibacteraceae</taxon>
        <taxon>Anaeromassilibacillus</taxon>
    </lineage>
</organism>
<comment type="catalytic activity">
    <reaction evidence="1">
        <text>Hydrolysis of terminal, non-reducing beta-D-glucosyl residues with release of beta-D-glucose.</text>
        <dbReference type="EC" id="3.2.1.21"/>
    </reaction>
</comment>
<dbReference type="Pfam" id="PF01915">
    <property type="entry name" value="Glyco_hydro_3_C"/>
    <property type="match status" value="1"/>
</dbReference>
<proteinExistence type="inferred from homology"/>
<dbReference type="Gene3D" id="3.20.20.300">
    <property type="entry name" value="Glycoside hydrolase, family 3, N-terminal domain"/>
    <property type="match status" value="1"/>
</dbReference>
<dbReference type="PRINTS" id="PR00133">
    <property type="entry name" value="GLHYDRLASE3"/>
</dbReference>
<keyword evidence="11" id="KW-1185">Reference proteome</keyword>
<dbReference type="PANTHER" id="PTHR30620:SF16">
    <property type="entry name" value="LYSOSOMAL BETA GLUCOSIDASE"/>
    <property type="match status" value="1"/>
</dbReference>
<sequence>MVFFTELREYDILYYKENGKQPIQKVRCCSVKTNRTVKDGICRLEQENGRTLAWSESSGVGVLEQDGLFFKDLEKTGELLPYEDWRLPVEARAKDLAGRLTLEEIAGLMLYSPHQAVPPLPFGPFGGTYDGKPYAESGRAPYELSDQQKKFMQEEHIRHILMITVQNAETAAKWSNELQKRAEALPHGIPVNISSDPRNGARGSGAEFKTGGSDVSKWPEGVGFAACFDPEVVRQFAEDASREYRALGITTALGPQIDLCTEPRWMRYIDTLGENVEMTKKMVKAYCDGMQTTENTETGWGRDSVNTMVKHWPGGGTGEGGRDAHYAFGEYAVYPTDNAAEHMKPFTEAAFKLDGPTSSAAAVMPYYTVSWGLDTKNGKNVGNSYSEYLIKDLLREKYAFKGVVCTDWGITQDPAPVIDTFGSRCFNMQDMTEGERCLVAILNGVDQFGGNAEIAPIMEAYRIGCEKIGEAAMRERMELSAARLLKNIFQCGLFEDPYLDPAKSAEIVGCKEFCEHGFDAQHKSVVLLKNRNNCLPLKKGLKIYTPKREIRASKGFMRNDIPAHTEDPVEDAVISKYGTRVGTPEEADAAIVFIESPACNPYSTEDAANGGNGYLPITLQYRPYTAHTAREVSIAGGDFRENFTNRSYRGKTNIAYNESDLDNILDCRKAMGDKPVIVCAAINNPMVVHEFERETDAIVAEFGVSREAVLDIVFGDYEPTGRLPMQLPKDMETVEAQSEDCALDMEPHVDEAGHAYDYGFGMNYSGVIEK</sequence>
<comment type="caution">
    <text evidence="10">The sequence shown here is derived from an EMBL/GenBank/DDBJ whole genome shotgun (WGS) entry which is preliminary data.</text>
</comment>
<evidence type="ECO:0000256" key="4">
    <source>
        <dbReference type="ARBA" id="ARBA00022729"/>
    </source>
</evidence>
<comment type="similarity">
    <text evidence="2">Belongs to the glycosyl hydrolase 3 family.</text>
</comment>
<evidence type="ECO:0000259" key="9">
    <source>
        <dbReference type="Pfam" id="PF01915"/>
    </source>
</evidence>
<dbReference type="InterPro" id="IPR051915">
    <property type="entry name" value="Cellulose_Degrad_GH3"/>
</dbReference>
<dbReference type="Gene3D" id="3.40.50.1700">
    <property type="entry name" value="Glycoside hydrolase family 3 C-terminal domain"/>
    <property type="match status" value="1"/>
</dbReference>
<dbReference type="InterPro" id="IPR002772">
    <property type="entry name" value="Glyco_hydro_3_C"/>
</dbReference>
<dbReference type="InterPro" id="IPR017853">
    <property type="entry name" value="GH"/>
</dbReference>
<dbReference type="SUPFAM" id="SSF51445">
    <property type="entry name" value="(Trans)glycosidases"/>
    <property type="match status" value="1"/>
</dbReference>
<feature type="region of interest" description="Disordered" evidence="7">
    <location>
        <begin position="188"/>
        <end position="212"/>
    </location>
</feature>
<evidence type="ECO:0000313" key="11">
    <source>
        <dbReference type="Proteomes" id="UP001299220"/>
    </source>
</evidence>
<dbReference type="GO" id="GO:0016787">
    <property type="term" value="F:hydrolase activity"/>
    <property type="evidence" value="ECO:0007669"/>
    <property type="project" value="UniProtKB-KW"/>
</dbReference>
<feature type="domain" description="Glycoside hydrolase family 3 N-terminal" evidence="8">
    <location>
        <begin position="145"/>
        <end position="410"/>
    </location>
</feature>
<dbReference type="Proteomes" id="UP001299220">
    <property type="component" value="Unassembled WGS sequence"/>
</dbReference>
<dbReference type="PANTHER" id="PTHR30620">
    <property type="entry name" value="PERIPLASMIC BETA-GLUCOSIDASE-RELATED"/>
    <property type="match status" value="1"/>
</dbReference>
<accession>A0ABS9CQ71</accession>
<keyword evidence="6" id="KW-0326">Glycosidase</keyword>
<dbReference type="SUPFAM" id="SSF52279">
    <property type="entry name" value="Beta-D-glucan exohydrolase, C-terminal domain"/>
    <property type="match status" value="1"/>
</dbReference>
<dbReference type="InterPro" id="IPR036881">
    <property type="entry name" value="Glyco_hydro_3_C_sf"/>
</dbReference>
<dbReference type="EC" id="3.2.1.21" evidence="3"/>
<dbReference type="Pfam" id="PF00933">
    <property type="entry name" value="Glyco_hydro_3"/>
    <property type="match status" value="1"/>
</dbReference>
<evidence type="ECO:0000259" key="8">
    <source>
        <dbReference type="Pfam" id="PF00933"/>
    </source>
</evidence>
<evidence type="ECO:0000256" key="1">
    <source>
        <dbReference type="ARBA" id="ARBA00000448"/>
    </source>
</evidence>
<evidence type="ECO:0000256" key="7">
    <source>
        <dbReference type="SAM" id="MobiDB-lite"/>
    </source>
</evidence>
<keyword evidence="5 10" id="KW-0378">Hydrolase</keyword>
<dbReference type="InterPro" id="IPR036962">
    <property type="entry name" value="Glyco_hydro_3_N_sf"/>
</dbReference>
<evidence type="ECO:0000256" key="2">
    <source>
        <dbReference type="ARBA" id="ARBA00005336"/>
    </source>
</evidence>
<protein>
    <recommendedName>
        <fullName evidence="3">beta-glucosidase</fullName>
        <ecNumber evidence="3">3.2.1.21</ecNumber>
    </recommendedName>
</protein>
<gene>
    <name evidence="10" type="ORF">JQM67_11885</name>
</gene>
<feature type="domain" description="Glycoside hydrolase family 3 C-terminal" evidence="9">
    <location>
        <begin position="525"/>
        <end position="764"/>
    </location>
</feature>